<dbReference type="PROSITE" id="PS50853">
    <property type="entry name" value="FN3"/>
    <property type="match status" value="1"/>
</dbReference>
<evidence type="ECO:0000313" key="4">
    <source>
        <dbReference type="Proteomes" id="UP000237966"/>
    </source>
</evidence>
<comment type="caution">
    <text evidence="3">The sequence shown here is derived from an EMBL/GenBank/DDBJ whole genome shotgun (WGS) entry which is preliminary data.</text>
</comment>
<dbReference type="EMBL" id="PSWU01000012">
    <property type="protein sequence ID" value="PPI14459.1"/>
    <property type="molecule type" value="Genomic_DNA"/>
</dbReference>
<dbReference type="InterPro" id="IPR013783">
    <property type="entry name" value="Ig-like_fold"/>
</dbReference>
<sequence length="1091" mass="117281">MARHAMTRREVTAKGPARRTFLAASTATVAAMAVAEATPAQADASASLALSPEVSTTAFSGTLTRKIVPAFDTKRLVQGASLYTPIWSDKDAIYIADSTPILPWDRTATPGPKANLIVTRIPKDGSTPTTATVGNFFYDKTNVGHRGASVVVSDDGRVLAHPAVHSSPNVQISVPLAVFRSRAAHDISGFDLLETASGGFAGSSYRRFFRDPNTRGLYMLVRGTLNQSILWRWDKPRQNFERMDRPGTAVDVWDSGRQDGLNLVNTLKTVPDGKGGLMKVIDKAKTGGYGHEVAFVASGSVVPVIYCVPEFTVNSAPGEIISGYPTYGQGGYPRRDIALVRSIDGGYTWQSLDLSGESGAVSHAVPDAFTPNLPDGTVGNVDIAFPGPTYDRSNPDPVAQDATRNNAVGARIAVSGNRVIVVANWDGRTPTPGVSDGLTDAQRVRGLYARTYDSVQKRWLAPVTTLIAPTPLVYQDPAKTRPDQTQSYHAGLASVASTSDGRVVVIASDHDDHYLDGGGLVQTPDSDLVDDLTDSSGQRTPRDKAAGLFPSSVRLFAFVTRDGANWTKYRLDDVAAAARTSQMTQTPVGAAFIDAPALERDGVIRLYPVFAGDPKRSELWEVKIPGFTDVVTPQAIPEAPLVTGVTMGNSINLNVALQDDGGRTATKYRVYRGTTSKTAVGGTWAVVNDLGGVIDTNAPSGALRSYQVAAVDAAGTEGKRSPIIWFDGSNRTPARAPMPNALAQSGSFAPFTFTEKSPMTPSLIYRSDDVGARSDGSPLQTGDRIGLWRSSGTASSEARGESRAVNEARTNPDDNTDSRPFLVSGGPNGYPAVRFTRAAASRLLVERPTSITNDATPVTTFVVARLRDYDWNYLISSQAANGRMAPDQEHSRTNTILHETRFTDAGLTAAGVASPERIVHSVRRRSTTGRWVVYVSQWRTQDDVRRISGQITLCEGDNQEYPRWDAPTGTWRDRLDTLAPSVSSAPGTPAKYMTIGSVVDMAGTRLVSEVDIAEIIRFDQPMGRPDMRRIVQYLIARYALPTSILIPQDTSLHPADPDTPCQHFSRNADGTLNTQTVINCTSIAAWAAKTY</sequence>
<protein>
    <recommendedName>
        <fullName evidence="2">Fibronectin type-III domain-containing protein</fullName>
    </recommendedName>
</protein>
<feature type="compositionally biased region" description="Basic and acidic residues" evidence="1">
    <location>
        <begin position="798"/>
        <end position="812"/>
    </location>
</feature>
<dbReference type="CDD" id="cd18774">
    <property type="entry name" value="PDC2_HK_sensor"/>
    <property type="match status" value="1"/>
</dbReference>
<dbReference type="AlphaFoldDB" id="A0A2S5Y646"/>
<dbReference type="Gene3D" id="2.60.40.10">
    <property type="entry name" value="Immunoglobulins"/>
    <property type="match status" value="1"/>
</dbReference>
<proteinExistence type="predicted"/>
<gene>
    <name evidence="3" type="ORF">C5C51_07770</name>
</gene>
<dbReference type="GO" id="GO:0005975">
    <property type="term" value="P:carbohydrate metabolic process"/>
    <property type="evidence" value="ECO:0007669"/>
    <property type="project" value="UniProtKB-ARBA"/>
</dbReference>
<evidence type="ECO:0000259" key="2">
    <source>
        <dbReference type="PROSITE" id="PS50853"/>
    </source>
</evidence>
<reference evidence="3 4" key="1">
    <citation type="submission" date="2018-02" db="EMBL/GenBank/DDBJ databases">
        <title>Bacteriophage NCPPB3778 and a type I-E CRISPR drive the evolution of the US Biological Select Agent, Rathayibacter toxicus.</title>
        <authorList>
            <person name="Davis E.W.II."/>
            <person name="Tabima J.F."/>
            <person name="Weisberg A.J."/>
            <person name="Lopes L.D."/>
            <person name="Wiseman M.S."/>
            <person name="Wiseman M.S."/>
            <person name="Pupko T."/>
            <person name="Belcher M.S."/>
            <person name="Sechler A.J."/>
            <person name="Tancos M.A."/>
            <person name="Schroeder B.K."/>
            <person name="Murray T.D."/>
            <person name="Luster D.G."/>
            <person name="Schneider W.L."/>
            <person name="Rogers E."/>
            <person name="Andreote F.D."/>
            <person name="Grunwald N.J."/>
            <person name="Putnam M.L."/>
            <person name="Chang J.H."/>
        </authorList>
    </citation>
    <scope>NUCLEOTIDE SEQUENCE [LARGE SCALE GENOMIC DNA]</scope>
    <source>
        <strain evidence="3 4">FH99</strain>
    </source>
</reference>
<evidence type="ECO:0000256" key="1">
    <source>
        <dbReference type="SAM" id="MobiDB-lite"/>
    </source>
</evidence>
<feature type="region of interest" description="Disordered" evidence="1">
    <location>
        <begin position="770"/>
        <end position="825"/>
    </location>
</feature>
<evidence type="ECO:0000313" key="3">
    <source>
        <dbReference type="EMBL" id="PPI14459.1"/>
    </source>
</evidence>
<dbReference type="Proteomes" id="UP000237966">
    <property type="component" value="Unassembled WGS sequence"/>
</dbReference>
<dbReference type="PROSITE" id="PS51318">
    <property type="entry name" value="TAT"/>
    <property type="match status" value="1"/>
</dbReference>
<feature type="domain" description="Fibronectin type-III" evidence="2">
    <location>
        <begin position="636"/>
        <end position="732"/>
    </location>
</feature>
<dbReference type="InterPro" id="IPR006311">
    <property type="entry name" value="TAT_signal"/>
</dbReference>
<dbReference type="InterPro" id="IPR003961">
    <property type="entry name" value="FN3_dom"/>
</dbReference>
<accession>A0A2S5Y646</accession>
<organism evidence="3 4">
    <name type="scientific">Rathayibacter toxicus</name>
    <dbReference type="NCBI Taxonomy" id="145458"/>
    <lineage>
        <taxon>Bacteria</taxon>
        <taxon>Bacillati</taxon>
        <taxon>Actinomycetota</taxon>
        <taxon>Actinomycetes</taxon>
        <taxon>Micrococcales</taxon>
        <taxon>Microbacteriaceae</taxon>
        <taxon>Rathayibacter</taxon>
    </lineage>
</organism>
<feature type="region of interest" description="Disordered" evidence="1">
    <location>
        <begin position="518"/>
        <end position="544"/>
    </location>
</feature>
<name>A0A2S5Y646_9MICO</name>